<feature type="binding site" evidence="10">
    <location>
        <position position="162"/>
    </location>
    <ligand>
        <name>substrate</name>
    </ligand>
</feature>
<evidence type="ECO:0000256" key="12">
    <source>
        <dbReference type="RuleBase" id="RU361175"/>
    </source>
</evidence>
<dbReference type="PANTHER" id="PTHR10353:SF36">
    <property type="entry name" value="LP05116P"/>
    <property type="match status" value="1"/>
</dbReference>
<dbReference type="Pfam" id="PF00232">
    <property type="entry name" value="Glyco_hydro_1"/>
    <property type="match status" value="1"/>
</dbReference>
<evidence type="ECO:0000256" key="11">
    <source>
        <dbReference type="PROSITE-ProRule" id="PRU10055"/>
    </source>
</evidence>
<dbReference type="STRING" id="1499966.U14_01070"/>
<comment type="similarity">
    <text evidence="2 12">Belongs to the glycosyl hydrolase 1 family.</text>
</comment>
<keyword evidence="5" id="KW-0136">Cellulose degradation</keyword>
<keyword evidence="6" id="KW-0119">Carbohydrate metabolism</keyword>
<dbReference type="GO" id="GO:0005829">
    <property type="term" value="C:cytosol"/>
    <property type="evidence" value="ECO:0007669"/>
    <property type="project" value="TreeGrafter"/>
</dbReference>
<protein>
    <recommendedName>
        <fullName evidence="3 12">Beta-glucosidase</fullName>
        <ecNumber evidence="3 12">3.2.1.21</ecNumber>
    </recommendedName>
</protein>
<evidence type="ECO:0000256" key="7">
    <source>
        <dbReference type="ARBA" id="ARBA00023295"/>
    </source>
</evidence>
<evidence type="ECO:0000313" key="14">
    <source>
        <dbReference type="Proteomes" id="UP000030700"/>
    </source>
</evidence>
<name>A0A0S6VXA0_9BACT</name>
<accession>A0A0S6VXA0</accession>
<dbReference type="Gene3D" id="3.20.20.80">
    <property type="entry name" value="Glycosidases"/>
    <property type="match status" value="1"/>
</dbReference>
<feature type="binding site" evidence="10">
    <location>
        <begin position="404"/>
        <end position="405"/>
    </location>
    <ligand>
        <name>substrate</name>
    </ligand>
</feature>
<dbReference type="SUPFAM" id="SSF51445">
    <property type="entry name" value="(Trans)glycosidases"/>
    <property type="match status" value="1"/>
</dbReference>
<dbReference type="NCBIfam" id="TIGR03356">
    <property type="entry name" value="BGL"/>
    <property type="match status" value="1"/>
</dbReference>
<feature type="binding site" evidence="10">
    <location>
        <position position="397"/>
    </location>
    <ligand>
        <name>substrate</name>
    </ligand>
</feature>
<feature type="binding site" evidence="10">
    <location>
        <position position="118"/>
    </location>
    <ligand>
        <name>substrate</name>
    </ligand>
</feature>
<evidence type="ECO:0000256" key="8">
    <source>
        <dbReference type="ARBA" id="ARBA00023326"/>
    </source>
</evidence>
<dbReference type="InterPro" id="IPR017853">
    <property type="entry name" value="GH"/>
</dbReference>
<dbReference type="InterPro" id="IPR017736">
    <property type="entry name" value="Glyco_hydro_1_beta-glucosidase"/>
</dbReference>
<dbReference type="GO" id="GO:0030245">
    <property type="term" value="P:cellulose catabolic process"/>
    <property type="evidence" value="ECO:0007669"/>
    <property type="project" value="UniProtKB-KW"/>
</dbReference>
<dbReference type="InterPro" id="IPR001360">
    <property type="entry name" value="Glyco_hydro_1"/>
</dbReference>
<evidence type="ECO:0000256" key="5">
    <source>
        <dbReference type="ARBA" id="ARBA00023001"/>
    </source>
</evidence>
<dbReference type="EC" id="3.2.1.21" evidence="3 12"/>
<keyword evidence="4 12" id="KW-0378">Hydrolase</keyword>
<feature type="active site" description="Nucleophile" evidence="9 11">
    <location>
        <position position="350"/>
    </location>
</feature>
<dbReference type="EMBL" id="DF820455">
    <property type="protein sequence ID" value="GAK49846.1"/>
    <property type="molecule type" value="Genomic_DNA"/>
</dbReference>
<evidence type="ECO:0000256" key="10">
    <source>
        <dbReference type="PIRSR" id="PIRSR617736-2"/>
    </source>
</evidence>
<gene>
    <name evidence="13" type="ORF">U14_01070</name>
</gene>
<sequence>MKFPSDFLWGVATSSYQIEGAVAEDGRGESIWDRFAAQPGKIKDGSSGAVACDHYHRYREDVGLMRELGVNAYRFSIAWPRVLPKGFGRVNDAGLDFYDKLVDELLKSKITPAVTLYHWDLPQALQDRGGWGHRDTAQAFAEFAQAVARRLGDRIPIWFTHNEMWCTAFLGHANDMYAPGYSNFALALQAAHHVLVSHGLAVPVLREECAKTANIGIAPNIAYPLPATDALSDAEAARRFDGFFNRWFLDPLAGKGYPQDMWECYKGYTPHIEDGDFQIIAAPLDFLGINYYNPDRIADDPAGVLPPYTRQIPDPTLKRTADREIYAPGLYESLTRLHRDYGFPAMYITENGAAYPDAVAEDGGVHDAERIAFLQAHFEQAARAIDAGVPLKGYFVWSLMDNFEWSQGYTLRYGLTYVDFATQQRIFKDSARWYREFIETQR</sequence>
<dbReference type="HOGENOM" id="CLU_001859_1_3_0"/>
<dbReference type="PROSITE" id="PS00572">
    <property type="entry name" value="GLYCOSYL_HYDROL_F1_1"/>
    <property type="match status" value="1"/>
</dbReference>
<evidence type="ECO:0000256" key="3">
    <source>
        <dbReference type="ARBA" id="ARBA00012744"/>
    </source>
</evidence>
<dbReference type="InterPro" id="IPR033132">
    <property type="entry name" value="GH_1_N_CS"/>
</dbReference>
<evidence type="ECO:0000313" key="13">
    <source>
        <dbReference type="EMBL" id="GAK49846.1"/>
    </source>
</evidence>
<reference evidence="13" key="1">
    <citation type="journal article" date="2015" name="PeerJ">
        <title>First genomic representation of candidate bacterial phylum KSB3 points to enhanced environmental sensing as a trigger of wastewater bulking.</title>
        <authorList>
            <person name="Sekiguchi Y."/>
            <person name="Ohashi A."/>
            <person name="Parks D.H."/>
            <person name="Yamauchi T."/>
            <person name="Tyson G.W."/>
            <person name="Hugenholtz P."/>
        </authorList>
    </citation>
    <scope>NUCLEOTIDE SEQUENCE [LARGE SCALE GENOMIC DNA]</scope>
</reference>
<feature type="active site" description="Proton donor" evidence="9">
    <location>
        <position position="163"/>
    </location>
</feature>
<evidence type="ECO:0000256" key="9">
    <source>
        <dbReference type="PIRSR" id="PIRSR617736-1"/>
    </source>
</evidence>
<proteinExistence type="inferred from homology"/>
<comment type="catalytic activity">
    <reaction evidence="1 12">
        <text>Hydrolysis of terminal, non-reducing beta-D-glucosyl residues with release of beta-D-glucose.</text>
        <dbReference type="EC" id="3.2.1.21"/>
    </reaction>
</comment>
<dbReference type="AlphaFoldDB" id="A0A0S6VXA0"/>
<feature type="binding site" evidence="10">
    <location>
        <position position="17"/>
    </location>
    <ligand>
        <name>substrate</name>
    </ligand>
</feature>
<dbReference type="PANTHER" id="PTHR10353">
    <property type="entry name" value="GLYCOSYL HYDROLASE"/>
    <property type="match status" value="1"/>
</dbReference>
<keyword evidence="7 12" id="KW-0326">Glycosidase</keyword>
<dbReference type="FunFam" id="3.20.20.80:FF:000004">
    <property type="entry name" value="Beta-glucosidase 6-phospho-beta-glucosidase"/>
    <property type="match status" value="1"/>
</dbReference>
<dbReference type="PRINTS" id="PR00131">
    <property type="entry name" value="GLHYDRLASE1"/>
</dbReference>
<evidence type="ECO:0000256" key="2">
    <source>
        <dbReference type="ARBA" id="ARBA00010838"/>
    </source>
</evidence>
<dbReference type="Proteomes" id="UP000030700">
    <property type="component" value="Unassembled WGS sequence"/>
</dbReference>
<keyword evidence="8" id="KW-0624">Polysaccharide degradation</keyword>
<feature type="binding site" evidence="10">
    <location>
        <position position="292"/>
    </location>
    <ligand>
        <name>substrate</name>
    </ligand>
</feature>
<organism evidence="13">
    <name type="scientific">Candidatus Moduliflexus flocculans</name>
    <dbReference type="NCBI Taxonomy" id="1499966"/>
    <lineage>
        <taxon>Bacteria</taxon>
        <taxon>Candidatus Moduliflexota</taxon>
        <taxon>Candidatus Moduliflexia</taxon>
        <taxon>Candidatus Moduliflexales</taxon>
        <taxon>Candidatus Moduliflexaceae</taxon>
    </lineage>
</organism>
<dbReference type="InterPro" id="IPR018120">
    <property type="entry name" value="Glyco_hydro_1_AS"/>
</dbReference>
<evidence type="ECO:0000256" key="6">
    <source>
        <dbReference type="ARBA" id="ARBA00023277"/>
    </source>
</evidence>
<evidence type="ECO:0000256" key="4">
    <source>
        <dbReference type="ARBA" id="ARBA00022801"/>
    </source>
</evidence>
<dbReference type="PROSITE" id="PS00653">
    <property type="entry name" value="GLYCOSYL_HYDROL_F1_2"/>
    <property type="match status" value="1"/>
</dbReference>
<evidence type="ECO:0000256" key="1">
    <source>
        <dbReference type="ARBA" id="ARBA00000448"/>
    </source>
</evidence>
<keyword evidence="14" id="KW-1185">Reference proteome</keyword>
<dbReference type="GO" id="GO:0008422">
    <property type="term" value="F:beta-glucosidase activity"/>
    <property type="evidence" value="ECO:0007669"/>
    <property type="project" value="UniProtKB-EC"/>
</dbReference>